<dbReference type="EMBL" id="BKCJ010005394">
    <property type="protein sequence ID" value="GEU66500.1"/>
    <property type="molecule type" value="Genomic_DNA"/>
</dbReference>
<dbReference type="AlphaFoldDB" id="A0A6L2LYY1"/>
<reference evidence="1" key="1">
    <citation type="journal article" date="2019" name="Sci. Rep.">
        <title>Draft genome of Tanacetum cinerariifolium, the natural source of mosquito coil.</title>
        <authorList>
            <person name="Yamashiro T."/>
            <person name="Shiraishi A."/>
            <person name="Satake H."/>
            <person name="Nakayama K."/>
        </authorList>
    </citation>
    <scope>NUCLEOTIDE SEQUENCE</scope>
</reference>
<evidence type="ECO:0000313" key="1">
    <source>
        <dbReference type="EMBL" id="GEU66500.1"/>
    </source>
</evidence>
<name>A0A6L2LYY1_TANCI</name>
<organism evidence="1">
    <name type="scientific">Tanacetum cinerariifolium</name>
    <name type="common">Dalmatian daisy</name>
    <name type="synonym">Chrysanthemum cinerariifolium</name>
    <dbReference type="NCBI Taxonomy" id="118510"/>
    <lineage>
        <taxon>Eukaryota</taxon>
        <taxon>Viridiplantae</taxon>
        <taxon>Streptophyta</taxon>
        <taxon>Embryophyta</taxon>
        <taxon>Tracheophyta</taxon>
        <taxon>Spermatophyta</taxon>
        <taxon>Magnoliopsida</taxon>
        <taxon>eudicotyledons</taxon>
        <taxon>Gunneridae</taxon>
        <taxon>Pentapetalae</taxon>
        <taxon>asterids</taxon>
        <taxon>campanulids</taxon>
        <taxon>Asterales</taxon>
        <taxon>Asteraceae</taxon>
        <taxon>Asteroideae</taxon>
        <taxon>Anthemideae</taxon>
        <taxon>Anthemidinae</taxon>
        <taxon>Tanacetum</taxon>
    </lineage>
</organism>
<protein>
    <submittedName>
        <fullName evidence="1">Phloem protein 2-like protein</fullName>
    </submittedName>
</protein>
<gene>
    <name evidence="1" type="ORF">Tci_038478</name>
</gene>
<comment type="caution">
    <text evidence="1">The sequence shown here is derived from an EMBL/GenBank/DDBJ whole genome shotgun (WGS) entry which is preliminary data.</text>
</comment>
<accession>A0A6L2LYY1</accession>
<sequence>MDQRHLDLRDKTASCRSYKGERSQVCEFSAGRGSCVGTVRVRVGLRFGFVIGTLVVQLRQGLEVQLERFWGNPCGSGPIFVDGIEFRHIDNVECEERVDISTNADSSIYWDQQPSSDFQEIMKRWQYDVLTMNKQELDMLLSTGVLIDNGEKLFSLSKMNRKKYHMLPAKAVINKYLNAEYSKCQPSATSRFVV</sequence>
<proteinExistence type="predicted"/>